<proteinExistence type="predicted"/>
<dbReference type="InterPro" id="IPR011009">
    <property type="entry name" value="Kinase-like_dom_sf"/>
</dbReference>
<gene>
    <name evidence="2" type="ORF">A3G31_09825</name>
</gene>
<name>A0A1F7SDU6_9BACT</name>
<evidence type="ECO:0000313" key="2">
    <source>
        <dbReference type="EMBL" id="OGL51945.1"/>
    </source>
</evidence>
<dbReference type="Proteomes" id="UP000178082">
    <property type="component" value="Unassembled WGS sequence"/>
</dbReference>
<organism evidence="2 3">
    <name type="scientific">Candidatus Schekmanbacteria bacterium RIFCSPLOWO2_12_FULL_38_15</name>
    <dbReference type="NCBI Taxonomy" id="1817883"/>
    <lineage>
        <taxon>Bacteria</taxon>
        <taxon>Candidatus Schekmaniibacteriota</taxon>
    </lineage>
</organism>
<reference evidence="2 3" key="1">
    <citation type="journal article" date="2016" name="Nat. Commun.">
        <title>Thousands of microbial genomes shed light on interconnected biogeochemical processes in an aquifer system.</title>
        <authorList>
            <person name="Anantharaman K."/>
            <person name="Brown C.T."/>
            <person name="Hug L.A."/>
            <person name="Sharon I."/>
            <person name="Castelle C.J."/>
            <person name="Probst A.J."/>
            <person name="Thomas B.C."/>
            <person name="Singh A."/>
            <person name="Wilkins M.J."/>
            <person name="Karaoz U."/>
            <person name="Brodie E.L."/>
            <person name="Williams K.H."/>
            <person name="Hubbard S.S."/>
            <person name="Banfield J.F."/>
        </authorList>
    </citation>
    <scope>NUCLEOTIDE SEQUENCE [LARGE SCALE GENOMIC DNA]</scope>
</reference>
<dbReference type="GO" id="GO:0004672">
    <property type="term" value="F:protein kinase activity"/>
    <property type="evidence" value="ECO:0007669"/>
    <property type="project" value="InterPro"/>
</dbReference>
<dbReference type="InterPro" id="IPR008266">
    <property type="entry name" value="Tyr_kinase_AS"/>
</dbReference>
<dbReference type="Gene3D" id="1.10.510.10">
    <property type="entry name" value="Transferase(Phosphotransferase) domain 1"/>
    <property type="match status" value="1"/>
</dbReference>
<dbReference type="STRING" id="1817883.A3G31_09825"/>
<dbReference type="PROSITE" id="PS00109">
    <property type="entry name" value="PROTEIN_KINASE_TYR"/>
    <property type="match status" value="1"/>
</dbReference>
<evidence type="ECO:0000313" key="3">
    <source>
        <dbReference type="Proteomes" id="UP000178082"/>
    </source>
</evidence>
<accession>A0A1F7SDU6</accession>
<dbReference type="Pfam" id="PF06293">
    <property type="entry name" value="Kdo"/>
    <property type="match status" value="1"/>
</dbReference>
<evidence type="ECO:0000259" key="1">
    <source>
        <dbReference type="PROSITE" id="PS50011"/>
    </source>
</evidence>
<dbReference type="GO" id="GO:0005524">
    <property type="term" value="F:ATP binding"/>
    <property type="evidence" value="ECO:0007669"/>
    <property type="project" value="InterPro"/>
</dbReference>
<protein>
    <recommendedName>
        <fullName evidence="1">Protein kinase domain-containing protein</fullName>
    </recommendedName>
</protein>
<feature type="domain" description="Protein kinase" evidence="1">
    <location>
        <begin position="32"/>
        <end position="286"/>
    </location>
</feature>
<dbReference type="EMBL" id="MGDI01000035">
    <property type="protein sequence ID" value="OGL51945.1"/>
    <property type="molecule type" value="Genomic_DNA"/>
</dbReference>
<dbReference type="SUPFAM" id="SSF56112">
    <property type="entry name" value="Protein kinase-like (PK-like)"/>
    <property type="match status" value="1"/>
</dbReference>
<dbReference type="InterPro" id="IPR000719">
    <property type="entry name" value="Prot_kinase_dom"/>
</dbReference>
<dbReference type="AlphaFoldDB" id="A0A1F7SDU6"/>
<dbReference type="PROSITE" id="PS50011">
    <property type="entry name" value="PROTEIN_KINASE_DOM"/>
    <property type="match status" value="1"/>
</dbReference>
<comment type="caution">
    <text evidence="2">The sequence shown here is derived from an EMBL/GenBank/DDBJ whole genome shotgun (WGS) entry which is preliminary data.</text>
</comment>
<sequence length="286" mass="33315">MLFKNDNSHFLYQDGMRIFWTDEISSETARSINSILDLSLSENGSLVKSSRSRTVITVSLPQKNSESKKIFIKKYVVKNRLKGFVNLFAPSKAWREMYLMRKMVESGIPSTKPLIVAEKRYNSMLKESYLITEEVPNSQNFLSFIKQNFSEKEKREPLLKLANFISWIHNKGFFHSDLTLKNILVSATNGNDENLLIMDLDNAIFTKGNISIWNRAKNLFQLSRLMSSENSFTEEDRKFFVDSYCRISNSLPVKKILKKIEMVKLYSSLKDSYRKFEKMLSRKSNS</sequence>